<accession>O87477</accession>
<evidence type="ECO:0000259" key="7">
    <source>
        <dbReference type="PROSITE" id="PS50893"/>
    </source>
</evidence>
<keyword evidence="4" id="KW-0472">Membrane</keyword>
<evidence type="ECO:0000256" key="3">
    <source>
        <dbReference type="ARBA" id="ARBA00022448"/>
    </source>
</evidence>
<dbReference type="GO" id="GO:0005886">
    <property type="term" value="C:plasma membrane"/>
    <property type="evidence" value="ECO:0007669"/>
    <property type="project" value="UniProtKB-SubCell"/>
</dbReference>
<dbReference type="PROSITE" id="PS00211">
    <property type="entry name" value="ABC_TRANSPORTER_1"/>
    <property type="match status" value="1"/>
</dbReference>
<evidence type="ECO:0000256" key="5">
    <source>
        <dbReference type="ARBA" id="ARBA00022741"/>
    </source>
</evidence>
<evidence type="ECO:0000256" key="2">
    <source>
        <dbReference type="ARBA" id="ARBA00005417"/>
    </source>
</evidence>
<sequence length="286" mass="32021">MSVITILARSSTMFAQLQKNWEGLFLNRDNAIAWSVEDLCVNYDHSDVLCHITFSLPAGAMAAIIGPNGAGKSTLLKASLGLIRASSGQSLFFGQRFSKAHHRIAYMPQRASVDWDFPMTVLDLVLMGCYGYKGIWNRISTDDRQEAMRILERVGLEAFANRQIGKLSGGQQQRAFLARSLMQKADLYLMDELFSAIDMASYQMVVDVLQELKSEGKTIVVIHHDLSNVRKLFDHVILLNKHLVCSGSVEECLTKEAIFQAYGCDLSFWITHSNCLEASTKDRARC</sequence>
<dbReference type="PANTHER" id="PTHR42734">
    <property type="entry name" value="METAL TRANSPORT SYSTEM ATP-BINDING PROTEIN TM_0124-RELATED"/>
    <property type="match status" value="1"/>
</dbReference>
<keyword evidence="4" id="KW-1003">Cell membrane</keyword>
<keyword evidence="5" id="KW-0547">Nucleotide-binding</keyword>
<dbReference type="Pfam" id="PF00005">
    <property type="entry name" value="ABC_tran"/>
    <property type="match status" value="1"/>
</dbReference>
<dbReference type="GO" id="GO:0016887">
    <property type="term" value="F:ATP hydrolysis activity"/>
    <property type="evidence" value="ECO:0007669"/>
    <property type="project" value="InterPro"/>
</dbReference>
<reference evidence="8" key="1">
    <citation type="journal article" date="1999" name="Microbiology">
        <title>Use of primate model system to identify Chlamydia trachomatis protein antigens recognized uniquely in the context of infection.</title>
        <authorList>
            <person name="Bannantine J.P."/>
            <person name="Rockey D.D."/>
        </authorList>
    </citation>
    <scope>NUCLEOTIDE SEQUENCE</scope>
    <source>
        <strain evidence="8">LGV-434</strain>
    </source>
</reference>
<evidence type="ECO:0000256" key="6">
    <source>
        <dbReference type="ARBA" id="ARBA00022840"/>
    </source>
</evidence>
<dbReference type="Gene3D" id="3.40.50.300">
    <property type="entry name" value="P-loop containing nucleotide triphosphate hydrolases"/>
    <property type="match status" value="1"/>
</dbReference>
<dbReference type="InterPro" id="IPR027417">
    <property type="entry name" value="P-loop_NTPase"/>
</dbReference>
<dbReference type="PANTHER" id="PTHR42734:SF5">
    <property type="entry name" value="IRON TRANSPORT SYSTEM ATP-BINDING PROTEIN HI_0361-RELATED"/>
    <property type="match status" value="1"/>
</dbReference>
<dbReference type="InterPro" id="IPR003439">
    <property type="entry name" value="ABC_transporter-like_ATP-bd"/>
</dbReference>
<organism evidence="8">
    <name type="scientific">Chlamydia trachomatis</name>
    <dbReference type="NCBI Taxonomy" id="813"/>
    <lineage>
        <taxon>Bacteria</taxon>
        <taxon>Pseudomonadati</taxon>
        <taxon>Chlamydiota</taxon>
        <taxon>Chlamydiia</taxon>
        <taxon>Chlamydiales</taxon>
        <taxon>Chlamydiaceae</taxon>
        <taxon>Chlamydia/Chlamydophila group</taxon>
        <taxon>Chlamydia</taxon>
    </lineage>
</organism>
<dbReference type="InterPro" id="IPR050153">
    <property type="entry name" value="Metal_Ion_Import_ABC"/>
</dbReference>
<dbReference type="PROSITE" id="PS50893">
    <property type="entry name" value="ABC_TRANSPORTER_2"/>
    <property type="match status" value="1"/>
</dbReference>
<dbReference type="EMBL" id="AF077010">
    <property type="protein sequence ID" value="AAC35949.1"/>
    <property type="molecule type" value="Genomic_DNA"/>
</dbReference>
<dbReference type="SUPFAM" id="SSF52540">
    <property type="entry name" value="P-loop containing nucleoside triphosphate hydrolases"/>
    <property type="match status" value="1"/>
</dbReference>
<evidence type="ECO:0000256" key="4">
    <source>
        <dbReference type="ARBA" id="ARBA00022519"/>
    </source>
</evidence>
<dbReference type="InterPro" id="IPR017871">
    <property type="entry name" value="ABC_transporter-like_CS"/>
</dbReference>
<keyword evidence="4" id="KW-0997">Cell inner membrane</keyword>
<dbReference type="CDD" id="cd03235">
    <property type="entry name" value="ABC_Metallic_Cations"/>
    <property type="match status" value="1"/>
</dbReference>
<dbReference type="FunFam" id="3.40.50.300:FF:000134">
    <property type="entry name" value="Iron-enterobactin ABC transporter ATP-binding protein"/>
    <property type="match status" value="1"/>
</dbReference>
<protein>
    <submittedName>
        <fullName evidence="8">ABC transporter ATPase TroB</fullName>
    </submittedName>
</protein>
<dbReference type="AlphaFoldDB" id="O87477"/>
<proteinExistence type="inferred from homology"/>
<gene>
    <name evidence="8" type="primary">troB</name>
</gene>
<evidence type="ECO:0000313" key="8">
    <source>
        <dbReference type="EMBL" id="AAC35949.1"/>
    </source>
</evidence>
<dbReference type="SMART" id="SM00382">
    <property type="entry name" value="AAA"/>
    <property type="match status" value="1"/>
</dbReference>
<keyword evidence="6" id="KW-0067">ATP-binding</keyword>
<evidence type="ECO:0000256" key="1">
    <source>
        <dbReference type="ARBA" id="ARBA00004417"/>
    </source>
</evidence>
<comment type="similarity">
    <text evidence="2">Belongs to the ABC transporter superfamily.</text>
</comment>
<keyword evidence="3" id="KW-0813">Transport</keyword>
<dbReference type="GO" id="GO:0005524">
    <property type="term" value="F:ATP binding"/>
    <property type="evidence" value="ECO:0007669"/>
    <property type="project" value="UniProtKB-KW"/>
</dbReference>
<feature type="domain" description="ABC transporter" evidence="7">
    <location>
        <begin position="34"/>
        <end position="266"/>
    </location>
</feature>
<name>O87477_CHLTH</name>
<comment type="subcellular location">
    <subcellularLocation>
        <location evidence="1">Cell inner membrane</location>
        <topology evidence="1">Peripheral membrane protein</topology>
    </subcellularLocation>
</comment>
<dbReference type="InterPro" id="IPR003593">
    <property type="entry name" value="AAA+_ATPase"/>
</dbReference>